<comment type="caution">
    <text evidence="1">The sequence shown here is derived from an EMBL/GenBank/DDBJ whole genome shotgun (WGS) entry which is preliminary data.</text>
</comment>
<keyword evidence="2" id="KW-1185">Reference proteome</keyword>
<reference evidence="1" key="1">
    <citation type="submission" date="2024-02" db="EMBL/GenBank/DDBJ databases">
        <title>Metagenome Assembled Genome of Zalaria obscura JY119.</title>
        <authorList>
            <person name="Vighnesh L."/>
            <person name="Jagadeeshwari U."/>
            <person name="Venkata Ramana C."/>
            <person name="Sasikala C."/>
        </authorList>
    </citation>
    <scope>NUCLEOTIDE SEQUENCE</scope>
    <source>
        <strain evidence="1">JY119</strain>
    </source>
</reference>
<organism evidence="1 2">
    <name type="scientific">Zalaria obscura</name>
    <dbReference type="NCBI Taxonomy" id="2024903"/>
    <lineage>
        <taxon>Eukaryota</taxon>
        <taxon>Fungi</taxon>
        <taxon>Dikarya</taxon>
        <taxon>Ascomycota</taxon>
        <taxon>Pezizomycotina</taxon>
        <taxon>Dothideomycetes</taxon>
        <taxon>Dothideomycetidae</taxon>
        <taxon>Dothideales</taxon>
        <taxon>Zalariaceae</taxon>
        <taxon>Zalaria</taxon>
    </lineage>
</organism>
<evidence type="ECO:0000313" key="2">
    <source>
        <dbReference type="Proteomes" id="UP001320706"/>
    </source>
</evidence>
<gene>
    <name evidence="1" type="ORF">M8818_007114</name>
</gene>
<proteinExistence type="predicted"/>
<sequence>MRVEAVEEFRNQVYEQKIAAKKKPIHHPLTGSLDSHSPIILYLPPGPLLPSTGSEVGPAVGPISHLTSAVPATVVQINYRLSAAHRYPTPIHDVLFAYDWILKHLVPNRAIIRQGRSSSHVTKIGVCGELIGGGLAAMLALTECRLGQPHIAAAAINEPLVDWIFPEPEPEPLEPEASEIDDPESFLRMPRKIGRRKRSKKAEPSFTTFAQNGVINASDLLYARQTLFRNPENYFDPFASPVHFFRSPGQHVPQPPSVNPLDEFEEAALYEREDFLRQQQKLAALSNLTGELPSTSPPSGGKTDDEQPKPRKGFYRFPALGSGLKLPDMRVSFGDTSPLADQAVELALLMRRSSLQDRTFEAEEEKEGAVAMAEQRFGLGVCEGIGLWSRGYGERLAGIGRWFGEVLSLQRNHDMHVQSSTTADHCHNSPHHGQELVYPQDRGCTKGPKAAVVALPDARGI</sequence>
<dbReference type="Proteomes" id="UP001320706">
    <property type="component" value="Unassembled WGS sequence"/>
</dbReference>
<protein>
    <submittedName>
        <fullName evidence="1">Uncharacterized protein</fullName>
    </submittedName>
</protein>
<name>A0ACC3S419_9PEZI</name>
<dbReference type="EMBL" id="JAMKPW020000042">
    <property type="protein sequence ID" value="KAK8195963.1"/>
    <property type="molecule type" value="Genomic_DNA"/>
</dbReference>
<accession>A0ACC3S419</accession>
<evidence type="ECO:0000313" key="1">
    <source>
        <dbReference type="EMBL" id="KAK8195963.1"/>
    </source>
</evidence>